<protein>
    <recommendedName>
        <fullName evidence="2">Phosphoenolpyruvate-protein phosphotransferase</fullName>
    </recommendedName>
    <alternativeName>
        <fullName evidence="4">Phosphotransferase system, enzyme I</fullName>
    </alternativeName>
</protein>
<evidence type="ECO:0000256" key="2">
    <source>
        <dbReference type="ARBA" id="ARBA00016544"/>
    </source>
</evidence>
<dbReference type="PANTHER" id="PTHR46244">
    <property type="entry name" value="PHOSPHOENOLPYRUVATE-PROTEIN PHOSPHOTRANSFERASE"/>
    <property type="match status" value="1"/>
</dbReference>
<accession>A0A2P5GVU0</accession>
<feature type="domain" description="Phosphotransferase system enzyme I N-terminal" evidence="7">
    <location>
        <begin position="42"/>
        <end position="162"/>
    </location>
</feature>
<dbReference type="Gene3D" id="1.10.274.10">
    <property type="entry name" value="PtsI, HPr-binding domain"/>
    <property type="match status" value="1"/>
</dbReference>
<dbReference type="InterPro" id="IPR008279">
    <property type="entry name" value="PEP-util_enz_mobile_dom"/>
</dbReference>
<dbReference type="GO" id="GO:0016772">
    <property type="term" value="F:transferase activity, transferring phosphorus-containing groups"/>
    <property type="evidence" value="ECO:0007669"/>
    <property type="project" value="InterPro"/>
</dbReference>
<evidence type="ECO:0000256" key="3">
    <source>
        <dbReference type="ARBA" id="ARBA00022679"/>
    </source>
</evidence>
<evidence type="ECO:0000259" key="6">
    <source>
        <dbReference type="Pfam" id="PF00391"/>
    </source>
</evidence>
<dbReference type="AlphaFoldDB" id="A0A2P5GVU0"/>
<comment type="caution">
    <text evidence="9">The sequence shown here is derived from an EMBL/GenBank/DDBJ whole genome shotgun (WGS) entry which is preliminary data.</text>
</comment>
<dbReference type="SUPFAM" id="SSF47831">
    <property type="entry name" value="Enzyme I of the PEP:sugar phosphotransferase system HPr-binding (sub)domain"/>
    <property type="match status" value="1"/>
</dbReference>
<sequence length="281" mass="30798">MWRYRHRHCQRRRRTAGHRGTARFFSSASLSMGGDTMQIITGNVVSPGYACGPVWIWQPVKNDISLSPVADPSQELNRLERACDTALAQLQALEDTVRAATGEDAAQLFFAHQLMLQDDDFQQEIREAIRQQHCNAAWAVERAGEQFAAQMAAMEDVYFQARAADVLDVAGRLVAILGGHSPTTIPVPAGKVILFADALSPSETVQLDRQRVAAVVTRQGSALSHSAILARAMGIVAIMGLHSPALSAEWQNLEALVDGETGQIYLSPDSETQKRYHPKLI</sequence>
<reference evidence="10 11" key="1">
    <citation type="submission" date="2018-01" db="EMBL/GenBank/DDBJ databases">
        <title>Superficieibacter electus gen. nov., sp. nov., an extended-spectrum beta-lactamase possessing member of the Enterobacteriaceae family, isolated from intensive care unit surfaces.</title>
        <authorList>
            <person name="Potter R.F."/>
            <person name="D'Souza A.W."/>
        </authorList>
    </citation>
    <scope>NUCLEOTIDE SEQUENCE [LARGE SCALE GENOMIC DNA]</scope>
    <source>
        <strain evidence="9 11">BP-1</strain>
        <strain evidence="8 10">BP-2</strain>
    </source>
</reference>
<gene>
    <name evidence="9" type="ORF">CHU32_00505</name>
    <name evidence="8" type="ORF">CHU33_00505</name>
</gene>
<dbReference type="Proteomes" id="UP000247005">
    <property type="component" value="Unassembled WGS sequence"/>
</dbReference>
<evidence type="ECO:0000259" key="7">
    <source>
        <dbReference type="Pfam" id="PF05524"/>
    </source>
</evidence>
<dbReference type="PANTHER" id="PTHR46244:SF3">
    <property type="entry name" value="PHOSPHOENOLPYRUVATE-PROTEIN PHOSPHOTRANSFERASE"/>
    <property type="match status" value="1"/>
</dbReference>
<dbReference type="Pfam" id="PF00391">
    <property type="entry name" value="PEP-utilizers"/>
    <property type="match status" value="1"/>
</dbReference>
<evidence type="ECO:0000313" key="10">
    <source>
        <dbReference type="Proteomes" id="UP000237073"/>
    </source>
</evidence>
<evidence type="ECO:0000256" key="5">
    <source>
        <dbReference type="SAM" id="Coils"/>
    </source>
</evidence>
<evidence type="ECO:0000256" key="4">
    <source>
        <dbReference type="ARBA" id="ARBA00033235"/>
    </source>
</evidence>
<organism evidence="9 11">
    <name type="scientific">Superficieibacter electus</name>
    <dbReference type="NCBI Taxonomy" id="2022662"/>
    <lineage>
        <taxon>Bacteria</taxon>
        <taxon>Pseudomonadati</taxon>
        <taxon>Pseudomonadota</taxon>
        <taxon>Gammaproteobacteria</taxon>
        <taxon>Enterobacterales</taxon>
        <taxon>Enterobacteriaceae</taxon>
        <taxon>Superficieibacter</taxon>
    </lineage>
</organism>
<feature type="coiled-coil region" evidence="5">
    <location>
        <begin position="76"/>
        <end position="103"/>
    </location>
</feature>
<comment type="similarity">
    <text evidence="1">Belongs to the PEP-utilizing enzyme family.</text>
</comment>
<keyword evidence="10" id="KW-1185">Reference proteome</keyword>
<proteinExistence type="inferred from homology"/>
<dbReference type="EMBL" id="PQGE01000001">
    <property type="protein sequence ID" value="POP47663.1"/>
    <property type="molecule type" value="Genomic_DNA"/>
</dbReference>
<dbReference type="EMBL" id="PQGD01000001">
    <property type="protein sequence ID" value="POP50674.1"/>
    <property type="molecule type" value="Genomic_DNA"/>
</dbReference>
<dbReference type="SUPFAM" id="SSF52009">
    <property type="entry name" value="Phosphohistidine domain"/>
    <property type="match status" value="1"/>
</dbReference>
<dbReference type="InterPro" id="IPR008731">
    <property type="entry name" value="PTS_EIN"/>
</dbReference>
<dbReference type="Gene3D" id="3.50.30.10">
    <property type="entry name" value="Phosphohistidine domain"/>
    <property type="match status" value="1"/>
</dbReference>
<feature type="domain" description="PEP-utilising enzyme mobile" evidence="6">
    <location>
        <begin position="191"/>
        <end position="262"/>
    </location>
</feature>
<evidence type="ECO:0000313" key="11">
    <source>
        <dbReference type="Proteomes" id="UP000247005"/>
    </source>
</evidence>
<name>A0A2P5GVU0_9ENTR</name>
<evidence type="ECO:0000313" key="9">
    <source>
        <dbReference type="EMBL" id="POP50674.1"/>
    </source>
</evidence>
<dbReference type="OrthoDB" id="7065393at2"/>
<dbReference type="Proteomes" id="UP000237073">
    <property type="component" value="Unassembled WGS sequence"/>
</dbReference>
<keyword evidence="3" id="KW-0808">Transferase</keyword>
<dbReference type="GO" id="GO:0009401">
    <property type="term" value="P:phosphoenolpyruvate-dependent sugar phosphotransferase system"/>
    <property type="evidence" value="ECO:0007669"/>
    <property type="project" value="InterPro"/>
</dbReference>
<evidence type="ECO:0000256" key="1">
    <source>
        <dbReference type="ARBA" id="ARBA00007837"/>
    </source>
</evidence>
<dbReference type="InterPro" id="IPR036618">
    <property type="entry name" value="PtsI_HPr-bd_sf"/>
</dbReference>
<dbReference type="InterPro" id="IPR036637">
    <property type="entry name" value="Phosphohistidine_dom_sf"/>
</dbReference>
<dbReference type="InterPro" id="IPR050499">
    <property type="entry name" value="PEP-utilizing_PTS_enzyme"/>
</dbReference>
<dbReference type="Pfam" id="PF05524">
    <property type="entry name" value="PEP-utilisers_N"/>
    <property type="match status" value="1"/>
</dbReference>
<evidence type="ECO:0000313" key="8">
    <source>
        <dbReference type="EMBL" id="POP47663.1"/>
    </source>
</evidence>
<keyword evidence="5" id="KW-0175">Coiled coil</keyword>